<proteinExistence type="predicted"/>
<protein>
    <submittedName>
        <fullName evidence="1">Uncharacterized protein</fullName>
    </submittedName>
</protein>
<name>A0A0F9BDL3_9ZZZZ</name>
<dbReference type="AlphaFoldDB" id="A0A0F9BDL3"/>
<organism evidence="1">
    <name type="scientific">marine sediment metagenome</name>
    <dbReference type="NCBI Taxonomy" id="412755"/>
    <lineage>
        <taxon>unclassified sequences</taxon>
        <taxon>metagenomes</taxon>
        <taxon>ecological metagenomes</taxon>
    </lineage>
</organism>
<comment type="caution">
    <text evidence="1">The sequence shown here is derived from an EMBL/GenBank/DDBJ whole genome shotgun (WGS) entry which is preliminary data.</text>
</comment>
<gene>
    <name evidence="1" type="ORF">LCGC14_2459510</name>
</gene>
<dbReference type="EMBL" id="LAZR01038257">
    <property type="protein sequence ID" value="KKL20029.1"/>
    <property type="molecule type" value="Genomic_DNA"/>
</dbReference>
<reference evidence="1" key="1">
    <citation type="journal article" date="2015" name="Nature">
        <title>Complex archaea that bridge the gap between prokaryotes and eukaryotes.</title>
        <authorList>
            <person name="Spang A."/>
            <person name="Saw J.H."/>
            <person name="Jorgensen S.L."/>
            <person name="Zaremba-Niedzwiedzka K."/>
            <person name="Martijn J."/>
            <person name="Lind A.E."/>
            <person name="van Eijk R."/>
            <person name="Schleper C."/>
            <person name="Guy L."/>
            <person name="Ettema T.J."/>
        </authorList>
    </citation>
    <scope>NUCLEOTIDE SEQUENCE</scope>
</reference>
<feature type="non-terminal residue" evidence="1">
    <location>
        <position position="1"/>
    </location>
</feature>
<sequence length="62" mass="6553">SKVMSRPNIVEAIIGRKLLDTLKEMGKITRDAEGILHKVTGDAPVVAGDVPVTEPPTEVAST</sequence>
<accession>A0A0F9BDL3</accession>
<evidence type="ECO:0000313" key="1">
    <source>
        <dbReference type="EMBL" id="KKL20029.1"/>
    </source>
</evidence>